<evidence type="ECO:0000313" key="5">
    <source>
        <dbReference type="Proteomes" id="UP000002026"/>
    </source>
</evidence>
<keyword evidence="3" id="KW-1133">Transmembrane helix</keyword>
<dbReference type="AlphaFoldDB" id="C7N0P1"/>
<dbReference type="NCBIfam" id="TIGR03064">
    <property type="entry name" value="sortase_srtB"/>
    <property type="match status" value="1"/>
</dbReference>
<dbReference type="CDD" id="cd05826">
    <property type="entry name" value="Sortase_B"/>
    <property type="match status" value="1"/>
</dbReference>
<feature type="transmembrane region" description="Helical" evidence="3">
    <location>
        <begin position="20"/>
        <end position="41"/>
    </location>
</feature>
<dbReference type="InterPro" id="IPR005754">
    <property type="entry name" value="Sortase"/>
</dbReference>
<name>C7N0P1_SLAHD</name>
<dbReference type="Proteomes" id="UP000002026">
    <property type="component" value="Chromosome"/>
</dbReference>
<dbReference type="HOGENOM" id="CLU_034078_3_3_11"/>
<sequence length="307" mass="33996">MNWSLPRRLVRGTIRLANWLVDGAVLAAVVMIVCFTAFAVLDNNRVADEADVQMFEQYRPEADNTVSFEELQAQNPDVLGWLTVYGTGIDYPLVQGKDNDVYINTNAAGEFALSGSLFLDWHNAPDFTDASTIIYGHHMENSLMFGDLDKYGDAEYMAQHCYGNLFYEGADHGVELLGYLQVDAYDNVVYSVTVGESPTVEEFLDYTRDHATVWRADPDEGDRLLVLSTCGSGTNDRHVVIARICDQTFEDAFAEEEPDRVERLLSGTAEGLKLGAQIGVGLAVFLLTAWVVGGTGRRGKRKKNGKE</sequence>
<dbReference type="KEGG" id="shi:Shel_00440"/>
<dbReference type="Pfam" id="PF04203">
    <property type="entry name" value="Sortase"/>
    <property type="match status" value="1"/>
</dbReference>
<dbReference type="SUPFAM" id="SSF63817">
    <property type="entry name" value="Sortase"/>
    <property type="match status" value="1"/>
</dbReference>
<evidence type="ECO:0000313" key="4">
    <source>
        <dbReference type="EMBL" id="ACV21119.1"/>
    </source>
</evidence>
<protein>
    <submittedName>
        <fullName evidence="4">Sortase, SrtB family</fullName>
    </submittedName>
</protein>
<dbReference type="eggNOG" id="COG4509">
    <property type="taxonomic scope" value="Bacteria"/>
</dbReference>
<dbReference type="RefSeq" id="WP_012797230.1">
    <property type="nucleotide sequence ID" value="NC_013165.1"/>
</dbReference>
<evidence type="ECO:0000256" key="3">
    <source>
        <dbReference type="SAM" id="Phobius"/>
    </source>
</evidence>
<dbReference type="STRING" id="471855.Shel_00440"/>
<dbReference type="EMBL" id="CP001684">
    <property type="protein sequence ID" value="ACV21119.1"/>
    <property type="molecule type" value="Genomic_DNA"/>
</dbReference>
<organism evidence="4 5">
    <name type="scientific">Slackia heliotrinireducens (strain ATCC 29202 / DSM 20476 / NCTC 11029 / RHS 1)</name>
    <name type="common">Peptococcus heliotrinreducens</name>
    <dbReference type="NCBI Taxonomy" id="471855"/>
    <lineage>
        <taxon>Bacteria</taxon>
        <taxon>Bacillati</taxon>
        <taxon>Actinomycetota</taxon>
        <taxon>Coriobacteriia</taxon>
        <taxon>Eggerthellales</taxon>
        <taxon>Eggerthellaceae</taxon>
        <taxon>Slackia</taxon>
    </lineage>
</organism>
<feature type="transmembrane region" description="Helical" evidence="3">
    <location>
        <begin position="274"/>
        <end position="293"/>
    </location>
</feature>
<reference evidence="4 5" key="1">
    <citation type="journal article" date="2009" name="Stand. Genomic Sci.">
        <title>Complete genome sequence of Slackia heliotrinireducens type strain (RHS 1).</title>
        <authorList>
            <person name="Pukall R."/>
            <person name="Lapidus A."/>
            <person name="Nolan M."/>
            <person name="Copeland A."/>
            <person name="Glavina Del Rio T."/>
            <person name="Lucas S."/>
            <person name="Chen F."/>
            <person name="Tice H."/>
            <person name="Cheng J.F."/>
            <person name="Chertkov O."/>
            <person name="Bruce D."/>
            <person name="Goodwin L."/>
            <person name="Kuske C."/>
            <person name="Brettin T."/>
            <person name="Detter J.C."/>
            <person name="Han C."/>
            <person name="Pitluck S."/>
            <person name="Pati A."/>
            <person name="Mavrommatis K."/>
            <person name="Ivanova N."/>
            <person name="Ovchinnikova G."/>
            <person name="Chen A."/>
            <person name="Palaniappan K."/>
            <person name="Schneider S."/>
            <person name="Rohde M."/>
            <person name="Chain P."/>
            <person name="D'haeseleer P."/>
            <person name="Goker M."/>
            <person name="Bristow J."/>
            <person name="Eisen J.A."/>
            <person name="Markowitz V."/>
            <person name="Kyrpides N.C."/>
            <person name="Klenk H.P."/>
            <person name="Hugenholtz P."/>
        </authorList>
    </citation>
    <scope>NUCLEOTIDE SEQUENCE [LARGE SCALE GENOMIC DNA]</scope>
    <source>
        <strain evidence="5">ATCC 29202 / DSM 20476 / NCTC 11029 / RHS 1</strain>
    </source>
</reference>
<keyword evidence="3" id="KW-0472">Membrane</keyword>
<proteinExistence type="predicted"/>
<dbReference type="InterPro" id="IPR023365">
    <property type="entry name" value="Sortase_dom-sf"/>
</dbReference>
<accession>C7N0P1</accession>
<gene>
    <name evidence="4" type="ordered locus">Shel_00440</name>
</gene>
<feature type="active site" description="Proton donor/acceptor" evidence="2">
    <location>
        <position position="137"/>
    </location>
</feature>
<dbReference type="InterPro" id="IPR009835">
    <property type="entry name" value="SrtB"/>
</dbReference>
<keyword evidence="1" id="KW-0378">Hydrolase</keyword>
<keyword evidence="3" id="KW-0812">Transmembrane</keyword>
<keyword evidence="5" id="KW-1185">Reference proteome</keyword>
<evidence type="ECO:0000256" key="1">
    <source>
        <dbReference type="ARBA" id="ARBA00022801"/>
    </source>
</evidence>
<feature type="active site" description="Acyl-thioester intermediate" evidence="2">
    <location>
        <position position="230"/>
    </location>
</feature>
<dbReference type="GO" id="GO:0016787">
    <property type="term" value="F:hydrolase activity"/>
    <property type="evidence" value="ECO:0007669"/>
    <property type="project" value="UniProtKB-KW"/>
</dbReference>
<evidence type="ECO:0000256" key="2">
    <source>
        <dbReference type="PIRSR" id="PIRSR605754-1"/>
    </source>
</evidence>
<dbReference type="Gene3D" id="2.40.260.10">
    <property type="entry name" value="Sortase"/>
    <property type="match status" value="1"/>
</dbReference>